<keyword evidence="4 12" id="KW-0812">Transmembrane</keyword>
<evidence type="ECO:0000256" key="11">
    <source>
        <dbReference type="ARBA" id="ARBA00049902"/>
    </source>
</evidence>
<dbReference type="AlphaFoldDB" id="D9PLW1"/>
<dbReference type="GO" id="GO:0008955">
    <property type="term" value="F:peptidoglycan glycosyltransferase activity"/>
    <property type="evidence" value="ECO:0007669"/>
    <property type="project" value="UniProtKB-EC"/>
</dbReference>
<feature type="transmembrane region" description="Helical" evidence="12">
    <location>
        <begin position="44"/>
        <end position="61"/>
    </location>
</feature>
<evidence type="ECO:0000256" key="4">
    <source>
        <dbReference type="ARBA" id="ARBA00022692"/>
    </source>
</evidence>
<evidence type="ECO:0000256" key="5">
    <source>
        <dbReference type="ARBA" id="ARBA00022960"/>
    </source>
</evidence>
<accession>D9PLW1</accession>
<evidence type="ECO:0000256" key="8">
    <source>
        <dbReference type="ARBA" id="ARBA00023136"/>
    </source>
</evidence>
<dbReference type="EMBL" id="ADZX01000771">
    <property type="protein sequence ID" value="EFK95452.1"/>
    <property type="molecule type" value="Genomic_DNA"/>
</dbReference>
<dbReference type="GO" id="GO:0032153">
    <property type="term" value="C:cell division site"/>
    <property type="evidence" value="ECO:0007669"/>
    <property type="project" value="TreeGrafter"/>
</dbReference>
<evidence type="ECO:0000256" key="10">
    <source>
        <dbReference type="ARBA" id="ARBA00044770"/>
    </source>
</evidence>
<reference evidence="13" key="1">
    <citation type="submission" date="2010-07" db="EMBL/GenBank/DDBJ databases">
        <authorList>
            <consortium name="CONSOLIDER consortium CSD2007-00005"/>
            <person name="Guazzaroni M.-E."/>
            <person name="Richter M."/>
            <person name="Garcia-Salamanca A."/>
            <person name="Yarza P."/>
            <person name="Ferrer M."/>
        </authorList>
    </citation>
    <scope>NUCLEOTIDE SEQUENCE</scope>
</reference>
<keyword evidence="6" id="KW-0573">Peptidoglycan synthesis</keyword>
<sequence length="301" mass="33251">WIGFGFFKITPVEFFKVGFVFFLSWSFSRKILHRQNMTFSEEFVAYFPYLIVFVISAIFIAVLQKDLGQTMVLAATLLIMFIFAGSSLKFFLSLIGTALFGLIVLIKTAPHRVQRVVEWWATVQDPILSALPANLSNSLRVDAIAKESYQVSNSLNAINHGGFFGTGLGNGQFKLGYLSDVHTDFALAGVAEEFGFIGLFFVLALMLIIIFRIFKIASRLENPVYSLFCIGVALLIGFAFIINSFGIAGITPVKGIAVPFLSYGGSQILALSVAIGMVLMVSKKMQTKKEMINSNEGEVWQ</sequence>
<keyword evidence="8 12" id="KW-0472">Membrane</keyword>
<protein>
    <recommendedName>
        <fullName evidence="10">peptidoglycan glycosyltransferase</fullName>
        <ecNumber evidence="10">2.4.99.28</ecNumber>
    </recommendedName>
    <alternativeName>
        <fullName evidence="9">Peptidoglycan polymerase</fullName>
    </alternativeName>
</protein>
<feature type="transmembrane region" description="Helical" evidence="12">
    <location>
        <begin position="226"/>
        <end position="248"/>
    </location>
</feature>
<keyword evidence="2" id="KW-0328">Glycosyltransferase</keyword>
<dbReference type="GO" id="GO:0009252">
    <property type="term" value="P:peptidoglycan biosynthetic process"/>
    <property type="evidence" value="ECO:0007669"/>
    <property type="project" value="UniProtKB-KW"/>
</dbReference>
<dbReference type="GO" id="GO:0051301">
    <property type="term" value="P:cell division"/>
    <property type="evidence" value="ECO:0007669"/>
    <property type="project" value="UniProtKB-KW"/>
</dbReference>
<feature type="non-terminal residue" evidence="13">
    <location>
        <position position="1"/>
    </location>
</feature>
<feature type="transmembrane region" description="Helical" evidence="12">
    <location>
        <begin position="67"/>
        <end position="84"/>
    </location>
</feature>
<name>D9PLW1_9ZZZZ</name>
<feature type="transmembrane region" description="Helical" evidence="12">
    <location>
        <begin position="194"/>
        <end position="214"/>
    </location>
</feature>
<dbReference type="GO" id="GO:0008360">
    <property type="term" value="P:regulation of cell shape"/>
    <property type="evidence" value="ECO:0007669"/>
    <property type="project" value="UniProtKB-KW"/>
</dbReference>
<evidence type="ECO:0000256" key="9">
    <source>
        <dbReference type="ARBA" id="ARBA00032370"/>
    </source>
</evidence>
<dbReference type="InterPro" id="IPR001182">
    <property type="entry name" value="FtsW/RodA"/>
</dbReference>
<dbReference type="PANTHER" id="PTHR30474">
    <property type="entry name" value="CELL CYCLE PROTEIN"/>
    <property type="match status" value="1"/>
</dbReference>
<dbReference type="GO" id="GO:0015648">
    <property type="term" value="F:lipid-linked peptidoglycan transporter activity"/>
    <property type="evidence" value="ECO:0007669"/>
    <property type="project" value="TreeGrafter"/>
</dbReference>
<comment type="subcellular location">
    <subcellularLocation>
        <location evidence="1">Membrane</location>
        <topology evidence="1">Multi-pass membrane protein</topology>
    </subcellularLocation>
</comment>
<keyword evidence="3" id="KW-0808">Transferase</keyword>
<proteinExistence type="predicted"/>
<evidence type="ECO:0000256" key="7">
    <source>
        <dbReference type="ARBA" id="ARBA00022989"/>
    </source>
</evidence>
<keyword evidence="7 12" id="KW-1133">Transmembrane helix</keyword>
<dbReference type="EC" id="2.4.99.28" evidence="10"/>
<feature type="transmembrane region" description="Helical" evidence="12">
    <location>
        <begin position="14"/>
        <end position="32"/>
    </location>
</feature>
<comment type="caution">
    <text evidence="13">The sequence shown here is derived from an EMBL/GenBank/DDBJ whole genome shotgun (WGS) entry which is preliminary data.</text>
</comment>
<evidence type="ECO:0000256" key="12">
    <source>
        <dbReference type="SAM" id="Phobius"/>
    </source>
</evidence>
<gene>
    <name evidence="13" type="ORF">LDC_2537</name>
</gene>
<feature type="transmembrane region" description="Helical" evidence="12">
    <location>
        <begin position="260"/>
        <end position="281"/>
    </location>
</feature>
<evidence type="ECO:0000256" key="3">
    <source>
        <dbReference type="ARBA" id="ARBA00022679"/>
    </source>
</evidence>
<evidence type="ECO:0000313" key="13">
    <source>
        <dbReference type="EMBL" id="EFK95452.1"/>
    </source>
</evidence>
<organism evidence="13">
    <name type="scientific">sediment metagenome</name>
    <dbReference type="NCBI Taxonomy" id="749907"/>
    <lineage>
        <taxon>unclassified sequences</taxon>
        <taxon>metagenomes</taxon>
        <taxon>ecological metagenomes</taxon>
    </lineage>
</organism>
<keyword evidence="13" id="KW-0131">Cell cycle</keyword>
<evidence type="ECO:0000256" key="2">
    <source>
        <dbReference type="ARBA" id="ARBA00022676"/>
    </source>
</evidence>
<evidence type="ECO:0000256" key="1">
    <source>
        <dbReference type="ARBA" id="ARBA00004141"/>
    </source>
</evidence>
<evidence type="ECO:0000256" key="6">
    <source>
        <dbReference type="ARBA" id="ARBA00022984"/>
    </source>
</evidence>
<dbReference type="Pfam" id="PF01098">
    <property type="entry name" value="FTSW_RODA_SPOVE"/>
    <property type="match status" value="1"/>
</dbReference>
<keyword evidence="13" id="KW-0132">Cell division</keyword>
<reference evidence="13" key="2">
    <citation type="journal article" date="2011" name="Microb. Ecol.">
        <title>Taxonomic and Functional Metagenomic Profiling of the Microbial Community in the Anoxic Sediment of a Sub-saline Shallow Lake (Laguna de Carrizo, Central Spain).</title>
        <authorList>
            <person name="Ferrer M."/>
            <person name="Guazzaroni M.E."/>
            <person name="Richter M."/>
            <person name="Garcia-Salamanca A."/>
            <person name="Yarza P."/>
            <person name="Suarez-Suarez A."/>
            <person name="Solano J."/>
            <person name="Alcaide M."/>
            <person name="van Dillewijn P."/>
            <person name="Molina-Henares M.A."/>
            <person name="Lopez-Cortes N."/>
            <person name="Al-Ramahi Y."/>
            <person name="Guerrero C."/>
            <person name="Acosta A."/>
            <person name="de Eugenio L.I."/>
            <person name="Martinez V."/>
            <person name="Marques S."/>
            <person name="Rojo F."/>
            <person name="Santero E."/>
            <person name="Genilloud O."/>
            <person name="Perez-Perez J."/>
            <person name="Rossello-Mora R."/>
            <person name="Ramos J.L."/>
        </authorList>
    </citation>
    <scope>NUCLEOTIDE SEQUENCE</scope>
</reference>
<dbReference type="GO" id="GO:0005886">
    <property type="term" value="C:plasma membrane"/>
    <property type="evidence" value="ECO:0007669"/>
    <property type="project" value="TreeGrafter"/>
</dbReference>
<dbReference type="PANTHER" id="PTHR30474:SF2">
    <property type="entry name" value="PEPTIDOGLYCAN GLYCOSYLTRANSFERASE FTSW-RELATED"/>
    <property type="match status" value="1"/>
</dbReference>
<keyword evidence="5" id="KW-0133">Cell shape</keyword>
<comment type="catalytic activity">
    <reaction evidence="11">
        <text>[GlcNAc-(1-&gt;4)-Mur2Ac(oyl-L-Ala-gamma-D-Glu-L-Lys-D-Ala-D-Ala)](n)-di-trans,octa-cis-undecaprenyl diphosphate + beta-D-GlcNAc-(1-&gt;4)-Mur2Ac(oyl-L-Ala-gamma-D-Glu-L-Lys-D-Ala-D-Ala)-di-trans,octa-cis-undecaprenyl diphosphate = [GlcNAc-(1-&gt;4)-Mur2Ac(oyl-L-Ala-gamma-D-Glu-L-Lys-D-Ala-D-Ala)](n+1)-di-trans,octa-cis-undecaprenyl diphosphate + di-trans,octa-cis-undecaprenyl diphosphate + H(+)</text>
        <dbReference type="Rhea" id="RHEA:23708"/>
        <dbReference type="Rhea" id="RHEA-COMP:9602"/>
        <dbReference type="Rhea" id="RHEA-COMP:9603"/>
        <dbReference type="ChEBI" id="CHEBI:15378"/>
        <dbReference type="ChEBI" id="CHEBI:58405"/>
        <dbReference type="ChEBI" id="CHEBI:60033"/>
        <dbReference type="ChEBI" id="CHEBI:78435"/>
        <dbReference type="EC" id="2.4.99.28"/>
    </reaction>
</comment>